<dbReference type="Gene3D" id="6.20.150.10">
    <property type="match status" value="1"/>
</dbReference>
<dbReference type="Pfam" id="PF04717">
    <property type="entry name" value="Phage_base_V"/>
    <property type="match status" value="1"/>
</dbReference>
<dbReference type="Proteomes" id="UP000324285">
    <property type="component" value="Chromosome"/>
</dbReference>
<gene>
    <name evidence="2" type="ORF">E4T21_00575</name>
</gene>
<sequence length="163" mass="17632">MNNTAELLRLINNLIRFGTIAEVDHGEPGKRLPCVRVKIGELLTTWLVWQEARAGTTRTWCPPTVGEQVLVLAPGGDLAGAAVLPGFFRTQHPAPCNSPDLFHAVMPDGASFEYNHAAHRLHAVTGPSSITMDRSRILLSTNGSTLEMDAAGIRLNGSRIDLN</sequence>
<dbReference type="EMBL" id="CP038437">
    <property type="protein sequence ID" value="QEM80216.2"/>
    <property type="molecule type" value="Genomic_DNA"/>
</dbReference>
<feature type="domain" description="Gp5/Type VI secretion system Vgr protein OB-fold" evidence="1">
    <location>
        <begin position="34"/>
        <end position="88"/>
    </location>
</feature>
<dbReference type="RefSeq" id="WP_187775070.1">
    <property type="nucleotide sequence ID" value="NZ_CP038437.2"/>
</dbReference>
<organism evidence="2 3">
    <name type="scientific">Halomonas binhaiensis</name>
    <dbReference type="NCBI Taxonomy" id="2562282"/>
    <lineage>
        <taxon>Bacteria</taxon>
        <taxon>Pseudomonadati</taxon>
        <taxon>Pseudomonadota</taxon>
        <taxon>Gammaproteobacteria</taxon>
        <taxon>Oceanospirillales</taxon>
        <taxon>Halomonadaceae</taxon>
        <taxon>Halomonas</taxon>
    </lineage>
</organism>
<evidence type="ECO:0000313" key="3">
    <source>
        <dbReference type="Proteomes" id="UP000324285"/>
    </source>
</evidence>
<dbReference type="NCBIfam" id="TIGR01644">
    <property type="entry name" value="phage_P2_V"/>
    <property type="match status" value="1"/>
</dbReference>
<evidence type="ECO:0000313" key="2">
    <source>
        <dbReference type="EMBL" id="QEM80216.2"/>
    </source>
</evidence>
<evidence type="ECO:0000259" key="1">
    <source>
        <dbReference type="Pfam" id="PF04717"/>
    </source>
</evidence>
<accession>A0A856QJY4</accession>
<dbReference type="InterPro" id="IPR006531">
    <property type="entry name" value="Gp5/Vgr_OB"/>
</dbReference>
<keyword evidence="3" id="KW-1185">Reference proteome</keyword>
<dbReference type="InterPro" id="IPR037026">
    <property type="entry name" value="Vgr_OB-fold_dom_sf"/>
</dbReference>
<protein>
    <submittedName>
        <fullName evidence="2">Phage baseplate assembly protein V</fullName>
    </submittedName>
</protein>
<dbReference type="InterPro" id="IPR013046">
    <property type="entry name" value="GpV/Gp45"/>
</dbReference>
<dbReference type="KEGG" id="hbh:E4T21_00575"/>
<proteinExistence type="predicted"/>
<reference evidence="2" key="1">
    <citation type="submission" date="2021-02" db="EMBL/GenBank/DDBJ databases">
        <title>Strain Y2R2, a novel species of the genus Halomonas.</title>
        <authorList>
            <person name="Huang H."/>
        </authorList>
    </citation>
    <scope>NUCLEOTIDE SEQUENCE</scope>
    <source>
        <strain evidence="2">Y2R2</strain>
    </source>
</reference>
<dbReference type="AlphaFoldDB" id="A0A856QJY4"/>
<name>A0A856QJY4_9GAMM</name>
<dbReference type="Gene3D" id="2.40.50.230">
    <property type="entry name" value="Gp5 N-terminal domain"/>
    <property type="match status" value="1"/>
</dbReference>